<dbReference type="AlphaFoldDB" id="A0A0R3MU14"/>
<accession>A0A0R3MU14</accession>
<dbReference type="EMBL" id="LLYA01000160">
    <property type="protein sequence ID" value="KRR23258.1"/>
    <property type="molecule type" value="Genomic_DNA"/>
</dbReference>
<comment type="caution">
    <text evidence="2">The sequence shown here is derived from an EMBL/GenBank/DDBJ whole genome shotgun (WGS) entry which is preliminary data.</text>
</comment>
<evidence type="ECO:0000313" key="3">
    <source>
        <dbReference type="Proteomes" id="UP000052023"/>
    </source>
</evidence>
<evidence type="ECO:0000313" key="2">
    <source>
        <dbReference type="EMBL" id="KRR23258.1"/>
    </source>
</evidence>
<protein>
    <submittedName>
        <fullName evidence="2">Uncharacterized protein</fullName>
    </submittedName>
</protein>
<sequence>MARQKHLGHARNEALEAEDVEDTGEVVAERHQAPFAAHLIEAANEEVAVSGAALDRAEGVLGDGEPAVRCDGRGRRKT</sequence>
<organism evidence="2 3">
    <name type="scientific">Bradyrhizobium retamae</name>
    <dbReference type="NCBI Taxonomy" id="1300035"/>
    <lineage>
        <taxon>Bacteria</taxon>
        <taxon>Pseudomonadati</taxon>
        <taxon>Pseudomonadota</taxon>
        <taxon>Alphaproteobacteria</taxon>
        <taxon>Hyphomicrobiales</taxon>
        <taxon>Nitrobacteraceae</taxon>
        <taxon>Bradyrhizobium</taxon>
    </lineage>
</organism>
<reference evidence="2 3" key="1">
    <citation type="submission" date="2014-03" db="EMBL/GenBank/DDBJ databases">
        <title>Bradyrhizobium valentinum sp. nov., isolated from effective nodules of Lupinus mariae-josephae, a lupine endemic of basic-lime soils in Eastern Spain.</title>
        <authorList>
            <person name="Duran D."/>
            <person name="Rey L."/>
            <person name="Navarro A."/>
            <person name="Busquets A."/>
            <person name="Imperial J."/>
            <person name="Ruiz-Argueso T."/>
        </authorList>
    </citation>
    <scope>NUCLEOTIDE SEQUENCE [LARGE SCALE GENOMIC DNA]</scope>
    <source>
        <strain evidence="2 3">Ro19</strain>
    </source>
</reference>
<gene>
    <name evidence="2" type="ORF">CQ13_27605</name>
</gene>
<proteinExistence type="predicted"/>
<evidence type="ECO:0000256" key="1">
    <source>
        <dbReference type="SAM" id="MobiDB-lite"/>
    </source>
</evidence>
<keyword evidence="3" id="KW-1185">Reference proteome</keyword>
<feature type="region of interest" description="Disordered" evidence="1">
    <location>
        <begin position="1"/>
        <end position="24"/>
    </location>
</feature>
<dbReference type="Proteomes" id="UP000052023">
    <property type="component" value="Unassembled WGS sequence"/>
</dbReference>
<feature type="compositionally biased region" description="Acidic residues" evidence="1">
    <location>
        <begin position="15"/>
        <end position="24"/>
    </location>
</feature>
<name>A0A0R3MU14_9BRAD</name>